<organism evidence="2 3">
    <name type="scientific">Hufsiella arboris</name>
    <dbReference type="NCBI Taxonomy" id="2695275"/>
    <lineage>
        <taxon>Bacteria</taxon>
        <taxon>Pseudomonadati</taxon>
        <taxon>Bacteroidota</taxon>
        <taxon>Sphingobacteriia</taxon>
        <taxon>Sphingobacteriales</taxon>
        <taxon>Sphingobacteriaceae</taxon>
        <taxon>Hufsiella</taxon>
    </lineage>
</organism>
<keyword evidence="1" id="KW-0472">Membrane</keyword>
<dbReference type="AlphaFoldDB" id="A0A7K1Y942"/>
<protein>
    <submittedName>
        <fullName evidence="2">Signal peptidase</fullName>
    </submittedName>
</protein>
<name>A0A7K1Y942_9SPHI</name>
<dbReference type="EMBL" id="WVHT01000003">
    <property type="protein sequence ID" value="MXV51097.1"/>
    <property type="molecule type" value="Genomic_DNA"/>
</dbReference>
<feature type="transmembrane region" description="Helical" evidence="1">
    <location>
        <begin position="34"/>
        <end position="58"/>
    </location>
</feature>
<gene>
    <name evidence="2" type="ORF">GS399_08955</name>
</gene>
<evidence type="ECO:0000313" key="3">
    <source>
        <dbReference type="Proteomes" id="UP000466586"/>
    </source>
</evidence>
<reference evidence="2 3" key="1">
    <citation type="submission" date="2019-11" db="EMBL/GenBank/DDBJ databases">
        <title>Pedobacter sp. HMF7647 Genome sequencing and assembly.</title>
        <authorList>
            <person name="Kang H."/>
            <person name="Kim H."/>
            <person name="Joh K."/>
        </authorList>
    </citation>
    <scope>NUCLEOTIDE SEQUENCE [LARGE SCALE GENOMIC DNA]</scope>
    <source>
        <strain evidence="2 3">HMF7647</strain>
    </source>
</reference>
<evidence type="ECO:0000256" key="1">
    <source>
        <dbReference type="SAM" id="Phobius"/>
    </source>
</evidence>
<sequence length="84" mass="9833">MLVRNKYMRWGIWLLIAGVLLVLLGEYLKTQDTWYGGALTLGVVLFIAGFVLFFYSLLRKIDRRSLLRERRVEQQKNDSEGINP</sequence>
<feature type="transmembrane region" description="Helical" evidence="1">
    <location>
        <begin position="7"/>
        <end position="28"/>
    </location>
</feature>
<accession>A0A7K1Y942</accession>
<proteinExistence type="predicted"/>
<keyword evidence="1" id="KW-1133">Transmembrane helix</keyword>
<keyword evidence="3" id="KW-1185">Reference proteome</keyword>
<comment type="caution">
    <text evidence="2">The sequence shown here is derived from an EMBL/GenBank/DDBJ whole genome shotgun (WGS) entry which is preliminary data.</text>
</comment>
<dbReference type="Proteomes" id="UP000466586">
    <property type="component" value="Unassembled WGS sequence"/>
</dbReference>
<keyword evidence="1" id="KW-0812">Transmembrane</keyword>
<dbReference type="RefSeq" id="WP_160844265.1">
    <property type="nucleotide sequence ID" value="NZ_WVHT01000003.1"/>
</dbReference>
<evidence type="ECO:0000313" key="2">
    <source>
        <dbReference type="EMBL" id="MXV51097.1"/>
    </source>
</evidence>